<name>A0AA35XGZ3_GEOBA</name>
<dbReference type="InterPro" id="IPR036291">
    <property type="entry name" value="NAD(P)-bd_dom_sf"/>
</dbReference>
<evidence type="ECO:0000313" key="9">
    <source>
        <dbReference type="EMBL" id="CAI8057114.1"/>
    </source>
</evidence>
<gene>
    <name evidence="9" type="ORF">GBAR_LOCUS31112</name>
</gene>
<evidence type="ECO:0000256" key="2">
    <source>
        <dbReference type="ARBA" id="ARBA00012948"/>
    </source>
</evidence>
<dbReference type="NCBIfam" id="NF005559">
    <property type="entry name" value="PRK07231.1"/>
    <property type="match status" value="1"/>
</dbReference>
<feature type="active site" description="Proton acceptor" evidence="6">
    <location>
        <position position="158"/>
    </location>
</feature>
<dbReference type="PRINTS" id="PR00081">
    <property type="entry name" value="GDHRDH"/>
</dbReference>
<reference evidence="9" key="1">
    <citation type="submission" date="2023-03" db="EMBL/GenBank/DDBJ databases">
        <authorList>
            <person name="Steffen K."/>
            <person name="Cardenas P."/>
        </authorList>
    </citation>
    <scope>NUCLEOTIDE SEQUENCE</scope>
</reference>
<feature type="binding site" evidence="7">
    <location>
        <position position="191"/>
    </location>
    <ligand>
        <name>NADP(+)</name>
        <dbReference type="ChEBI" id="CHEBI:58349"/>
    </ligand>
</feature>
<evidence type="ECO:0000259" key="8">
    <source>
        <dbReference type="SMART" id="SM00822"/>
    </source>
</evidence>
<dbReference type="PRINTS" id="PR00080">
    <property type="entry name" value="SDRFAMILY"/>
</dbReference>
<dbReference type="Gene3D" id="3.40.50.720">
    <property type="entry name" value="NAD(P)-binding Rossmann-like Domain"/>
    <property type="match status" value="1"/>
</dbReference>
<keyword evidence="10" id="KW-1185">Reference proteome</keyword>
<dbReference type="CDD" id="cd05333">
    <property type="entry name" value="BKR_SDR_c"/>
    <property type="match status" value="1"/>
</dbReference>
<comment type="caution">
    <text evidence="9">The sequence shown here is derived from an EMBL/GenBank/DDBJ whole genome shotgun (WGS) entry which is preliminary data.</text>
</comment>
<accession>A0AA35XGZ3</accession>
<evidence type="ECO:0000256" key="1">
    <source>
        <dbReference type="ARBA" id="ARBA00006484"/>
    </source>
</evidence>
<feature type="binding site" evidence="7">
    <location>
        <begin position="158"/>
        <end position="162"/>
    </location>
    <ligand>
        <name>NADP(+)</name>
        <dbReference type="ChEBI" id="CHEBI:58349"/>
    </ligand>
</feature>
<evidence type="ECO:0000256" key="4">
    <source>
        <dbReference type="ARBA" id="ARBA00023002"/>
    </source>
</evidence>
<dbReference type="GO" id="GO:0004316">
    <property type="term" value="F:3-oxoacyl-[acyl-carrier-protein] reductase (NADPH) activity"/>
    <property type="evidence" value="ECO:0007669"/>
    <property type="project" value="UniProtKB-EC"/>
</dbReference>
<dbReference type="Pfam" id="PF13561">
    <property type="entry name" value="adh_short_C2"/>
    <property type="match status" value="1"/>
</dbReference>
<dbReference type="InterPro" id="IPR057326">
    <property type="entry name" value="KR_dom"/>
</dbReference>
<dbReference type="NCBIfam" id="TIGR01830">
    <property type="entry name" value="3oxo_ACP_reduc"/>
    <property type="match status" value="1"/>
</dbReference>
<dbReference type="GO" id="GO:0051287">
    <property type="term" value="F:NAD binding"/>
    <property type="evidence" value="ECO:0007669"/>
    <property type="project" value="InterPro"/>
</dbReference>
<dbReference type="SMART" id="SM00822">
    <property type="entry name" value="PKS_KR"/>
    <property type="match status" value="1"/>
</dbReference>
<dbReference type="FunFam" id="3.40.50.720:FF:000115">
    <property type="entry name" value="3-oxoacyl-[acyl-carrier-protein] reductase FabG"/>
    <property type="match status" value="1"/>
</dbReference>
<evidence type="ECO:0000256" key="6">
    <source>
        <dbReference type="PIRSR" id="PIRSR611284-1"/>
    </source>
</evidence>
<dbReference type="PANTHER" id="PTHR42879:SF2">
    <property type="entry name" value="3-OXOACYL-[ACYL-CARRIER-PROTEIN] REDUCTASE FABG"/>
    <property type="match status" value="1"/>
</dbReference>
<feature type="domain" description="Ketoreductase" evidence="8">
    <location>
        <begin position="9"/>
        <end position="189"/>
    </location>
</feature>
<comment type="similarity">
    <text evidence="1">Belongs to the short-chain dehydrogenases/reductases (SDR) family.</text>
</comment>
<dbReference type="SUPFAM" id="SSF51735">
    <property type="entry name" value="NAD(P)-binding Rossmann-fold domains"/>
    <property type="match status" value="1"/>
</dbReference>
<evidence type="ECO:0000313" key="10">
    <source>
        <dbReference type="Proteomes" id="UP001174909"/>
    </source>
</evidence>
<comment type="catalytic activity">
    <reaction evidence="5">
        <text>a (3R)-hydroxyacyl-[ACP] + NADP(+) = a 3-oxoacyl-[ACP] + NADPH + H(+)</text>
        <dbReference type="Rhea" id="RHEA:17397"/>
        <dbReference type="Rhea" id="RHEA-COMP:9916"/>
        <dbReference type="Rhea" id="RHEA-COMP:9945"/>
        <dbReference type="ChEBI" id="CHEBI:15378"/>
        <dbReference type="ChEBI" id="CHEBI:57783"/>
        <dbReference type="ChEBI" id="CHEBI:58349"/>
        <dbReference type="ChEBI" id="CHEBI:78776"/>
        <dbReference type="ChEBI" id="CHEBI:78827"/>
        <dbReference type="EC" id="1.1.1.100"/>
    </reaction>
</comment>
<feature type="binding site" evidence="7">
    <location>
        <begin position="15"/>
        <end position="18"/>
    </location>
    <ligand>
        <name>NADP(+)</name>
        <dbReference type="ChEBI" id="CHEBI:58349"/>
    </ligand>
</feature>
<dbReference type="InterPro" id="IPR050259">
    <property type="entry name" value="SDR"/>
</dbReference>
<evidence type="ECO:0000256" key="3">
    <source>
        <dbReference type="ARBA" id="ARBA00022857"/>
    </source>
</evidence>
<keyword evidence="4" id="KW-0560">Oxidoreductase</keyword>
<dbReference type="AlphaFoldDB" id="A0AA35XGZ3"/>
<evidence type="ECO:0000256" key="5">
    <source>
        <dbReference type="ARBA" id="ARBA00048508"/>
    </source>
</evidence>
<protein>
    <recommendedName>
        <fullName evidence="2">3-oxoacyl-[acyl-carrier-protein] reductase</fullName>
        <ecNumber evidence="2">1.1.1.100</ecNumber>
    </recommendedName>
</protein>
<dbReference type="Proteomes" id="UP001174909">
    <property type="component" value="Unassembled WGS sequence"/>
</dbReference>
<dbReference type="PANTHER" id="PTHR42879">
    <property type="entry name" value="3-OXOACYL-(ACYL-CARRIER-PROTEIN) REDUCTASE"/>
    <property type="match status" value="1"/>
</dbReference>
<dbReference type="InterPro" id="IPR002347">
    <property type="entry name" value="SDR_fam"/>
</dbReference>
<dbReference type="GO" id="GO:0006633">
    <property type="term" value="P:fatty acid biosynthetic process"/>
    <property type="evidence" value="ECO:0007669"/>
    <property type="project" value="InterPro"/>
</dbReference>
<evidence type="ECO:0000256" key="7">
    <source>
        <dbReference type="PIRSR" id="PIRSR611284-2"/>
    </source>
</evidence>
<proteinExistence type="inferred from homology"/>
<keyword evidence="3 7" id="KW-0521">NADP</keyword>
<dbReference type="NCBIfam" id="NF009466">
    <property type="entry name" value="PRK12826.1-2"/>
    <property type="match status" value="1"/>
</dbReference>
<dbReference type="InterPro" id="IPR011284">
    <property type="entry name" value="3oxo_ACP_reduc"/>
</dbReference>
<sequence length="254" mass="26254">MYAIDLSGQSALVTGASRGIGAVIARRLAEAGAAVAINYRSSGAEAEAVVDGIRNAGGQAIPVPGDVSDEHAAEAVVKGTVEQLGRLDILVNNAGVNRDRLLMRMTTEDWDQVLTVNLRGTFLPTRHAVPLMVRQRYGRIVNISSVVGLSGNPGQANYAASKAGQIGLAKAVAREVASRNITVNSVAPGFIEFSDSGGMTADLTDDQRGQILSRIPAGRFGSADDVASAVLYLVSSGASYMTGQTLTVDGGLIA</sequence>
<dbReference type="EC" id="1.1.1.100" evidence="2"/>
<dbReference type="EMBL" id="CASHTH010004421">
    <property type="protein sequence ID" value="CAI8057114.1"/>
    <property type="molecule type" value="Genomic_DNA"/>
</dbReference>
<feature type="binding site" evidence="7">
    <location>
        <position position="93"/>
    </location>
    <ligand>
        <name>NADP(+)</name>
        <dbReference type="ChEBI" id="CHEBI:58349"/>
    </ligand>
</feature>
<organism evidence="9 10">
    <name type="scientific">Geodia barretti</name>
    <name type="common">Barrett's horny sponge</name>
    <dbReference type="NCBI Taxonomy" id="519541"/>
    <lineage>
        <taxon>Eukaryota</taxon>
        <taxon>Metazoa</taxon>
        <taxon>Porifera</taxon>
        <taxon>Demospongiae</taxon>
        <taxon>Heteroscleromorpha</taxon>
        <taxon>Tetractinellida</taxon>
        <taxon>Astrophorina</taxon>
        <taxon>Geodiidae</taxon>
        <taxon>Geodia</taxon>
    </lineage>
</organism>